<dbReference type="CTD" id="375346"/>
<dbReference type="PANTHER" id="PTHR31735">
    <property type="entry name" value="VACUOLAR MEMBRANE PROTEIN YPL162C"/>
    <property type="match status" value="1"/>
</dbReference>
<proteinExistence type="predicted"/>
<dbReference type="OMA" id="HAHGREH"/>
<dbReference type="InterPro" id="IPR022127">
    <property type="entry name" value="STIMATE/YPL162C"/>
</dbReference>
<evidence type="ECO:0000256" key="2">
    <source>
        <dbReference type="SAM" id="SignalP"/>
    </source>
</evidence>
<evidence type="ECO:0000313" key="3">
    <source>
        <dbReference type="Proteomes" id="UP000694845"/>
    </source>
</evidence>
<feature type="transmembrane region" description="Helical" evidence="1">
    <location>
        <begin position="148"/>
        <end position="168"/>
    </location>
</feature>
<keyword evidence="3" id="KW-1185">Reference proteome</keyword>
<sequence length="331" mass="37302">MWILLASSILICPVVNAVNVDLLRWPNTRTDPGVTVGHHVKERGVSFSMPPDMPGNNSHGQTNITEYTEEHCSQGSLTDGFGMIIQGILAVLAFSSLILKRLREPKEDRRSWTIWFYDTSKQALGAGVIHIANVLLSAELSPEDPCKWYIVYFLLDSTFGLFVIYISVKISQCITKLCNCKTLYFGEYGDPPACEAWVGQCGLFVLIVVLEKVAITFFARLTFWSEVAKTLLSPIHNPKVEVVIVMLLVPFILNAIMFWVVDNFLMRKRRKVKADVDNGKVRYFKLKPKVKNDSLGPELEVLLSQEEENETVVLTPRGTDETCNGRNTTRL</sequence>
<dbReference type="GO" id="GO:0016020">
    <property type="term" value="C:membrane"/>
    <property type="evidence" value="ECO:0007669"/>
    <property type="project" value="TreeGrafter"/>
</dbReference>
<dbReference type="PANTHER" id="PTHR31735:SF1">
    <property type="entry name" value="VACUOLAR MEMBRANE PROTEIN YPL162C"/>
    <property type="match status" value="1"/>
</dbReference>
<accession>A0A8B7ZIP8</accession>
<feature type="transmembrane region" description="Helical" evidence="1">
    <location>
        <begin position="123"/>
        <end position="142"/>
    </location>
</feature>
<feature type="transmembrane region" description="Helical" evidence="1">
    <location>
        <begin position="83"/>
        <end position="102"/>
    </location>
</feature>
<name>A0A8B7ZIP8_ACAPL</name>
<dbReference type="RefSeq" id="XP_022104892.1">
    <property type="nucleotide sequence ID" value="XM_022249200.1"/>
</dbReference>
<keyword evidence="1" id="KW-0472">Membrane</keyword>
<keyword evidence="1" id="KW-1133">Transmembrane helix</keyword>
<feature type="chain" id="PRO_5034107733" evidence="2">
    <location>
        <begin position="18"/>
        <end position="331"/>
    </location>
</feature>
<keyword evidence="2" id="KW-0732">Signal</keyword>
<keyword evidence="1" id="KW-0812">Transmembrane</keyword>
<reference evidence="4" key="1">
    <citation type="submission" date="2025-08" db="UniProtKB">
        <authorList>
            <consortium name="RefSeq"/>
        </authorList>
    </citation>
    <scope>IDENTIFICATION</scope>
</reference>
<feature type="signal peptide" evidence="2">
    <location>
        <begin position="1"/>
        <end position="17"/>
    </location>
</feature>
<evidence type="ECO:0000256" key="1">
    <source>
        <dbReference type="SAM" id="Phobius"/>
    </source>
</evidence>
<dbReference type="GeneID" id="110986906"/>
<feature type="transmembrane region" description="Helical" evidence="1">
    <location>
        <begin position="243"/>
        <end position="261"/>
    </location>
</feature>
<dbReference type="AlphaFoldDB" id="A0A8B7ZIP8"/>
<gene>
    <name evidence="4" type="primary">LOC110986906</name>
</gene>
<dbReference type="Proteomes" id="UP000694845">
    <property type="component" value="Unplaced"/>
</dbReference>
<dbReference type="OrthoDB" id="431202at2759"/>
<dbReference type="KEGG" id="aplc:110986906"/>
<feature type="transmembrane region" description="Helical" evidence="1">
    <location>
        <begin position="203"/>
        <end position="223"/>
    </location>
</feature>
<evidence type="ECO:0000313" key="4">
    <source>
        <dbReference type="RefSeq" id="XP_022104892.1"/>
    </source>
</evidence>
<organism evidence="3 4">
    <name type="scientific">Acanthaster planci</name>
    <name type="common">Crown-of-thorns starfish</name>
    <dbReference type="NCBI Taxonomy" id="133434"/>
    <lineage>
        <taxon>Eukaryota</taxon>
        <taxon>Metazoa</taxon>
        <taxon>Echinodermata</taxon>
        <taxon>Eleutherozoa</taxon>
        <taxon>Asterozoa</taxon>
        <taxon>Asteroidea</taxon>
        <taxon>Valvatacea</taxon>
        <taxon>Valvatida</taxon>
        <taxon>Acanthasteridae</taxon>
        <taxon>Acanthaster</taxon>
    </lineage>
</organism>
<protein>
    <submittedName>
        <fullName evidence="4">Store-operated calcium entry regulator STIMATE-like</fullName>
    </submittedName>
</protein>
<dbReference type="Pfam" id="PF12400">
    <property type="entry name" value="STIMATE"/>
    <property type="match status" value="1"/>
</dbReference>